<keyword evidence="11" id="KW-1185">Reference proteome</keyword>
<keyword evidence="3" id="KW-0808">Transferase</keyword>
<proteinExistence type="predicted"/>
<keyword evidence="7" id="KW-0812">Transmembrane</keyword>
<dbReference type="Pfam" id="PF08448">
    <property type="entry name" value="PAS_4"/>
    <property type="match status" value="1"/>
</dbReference>
<dbReference type="GO" id="GO:0016020">
    <property type="term" value="C:membrane"/>
    <property type="evidence" value="ECO:0007669"/>
    <property type="project" value="UniProtKB-SubCell"/>
</dbReference>
<evidence type="ECO:0000313" key="11">
    <source>
        <dbReference type="Proteomes" id="UP000198367"/>
    </source>
</evidence>
<evidence type="ECO:0000256" key="2">
    <source>
        <dbReference type="ARBA" id="ARBA00012438"/>
    </source>
</evidence>
<evidence type="ECO:0000313" key="10">
    <source>
        <dbReference type="EMBL" id="ASK69632.1"/>
    </source>
</evidence>
<feature type="domain" description="Histidine kinase" evidence="8">
    <location>
        <begin position="672"/>
        <end position="871"/>
    </location>
</feature>
<dbReference type="InterPro" id="IPR035965">
    <property type="entry name" value="PAS-like_dom_sf"/>
</dbReference>
<dbReference type="EC" id="2.7.13.3" evidence="2"/>
<dbReference type="Gene3D" id="3.30.450.20">
    <property type="entry name" value="PAS domain"/>
    <property type="match status" value="2"/>
</dbReference>
<dbReference type="AlphaFoldDB" id="A0A220UP38"/>
<dbReference type="KEGG" id="sbj:CF168_12565"/>
<feature type="transmembrane region" description="Helical" evidence="7">
    <location>
        <begin position="386"/>
        <end position="404"/>
    </location>
</feature>
<evidence type="ECO:0000256" key="6">
    <source>
        <dbReference type="SAM" id="Coils"/>
    </source>
</evidence>
<dbReference type="SMART" id="SM00091">
    <property type="entry name" value="PAS"/>
    <property type="match status" value="1"/>
</dbReference>
<evidence type="ECO:0000256" key="4">
    <source>
        <dbReference type="ARBA" id="ARBA00022777"/>
    </source>
</evidence>
<dbReference type="PANTHER" id="PTHR42878">
    <property type="entry name" value="TWO-COMPONENT HISTIDINE KINASE"/>
    <property type="match status" value="1"/>
</dbReference>
<keyword evidence="7" id="KW-1133">Transmembrane helix</keyword>
<dbReference type="GO" id="GO:0004673">
    <property type="term" value="F:protein histidine kinase activity"/>
    <property type="evidence" value="ECO:0007669"/>
    <property type="project" value="UniProtKB-EC"/>
</dbReference>
<dbReference type="SUPFAM" id="SSF55785">
    <property type="entry name" value="PYP-like sensor domain (PAS domain)"/>
    <property type="match status" value="1"/>
</dbReference>
<dbReference type="InterPro" id="IPR050351">
    <property type="entry name" value="BphY/WalK/GraS-like"/>
</dbReference>
<feature type="domain" description="PAS" evidence="9">
    <location>
        <begin position="484"/>
        <end position="554"/>
    </location>
</feature>
<protein>
    <recommendedName>
        <fullName evidence="2">histidine kinase</fullName>
        <ecNumber evidence="2">2.7.13.3</ecNumber>
    </recommendedName>
</protein>
<dbReference type="Proteomes" id="UP000198367">
    <property type="component" value="Chromosome"/>
</dbReference>
<evidence type="ECO:0000256" key="3">
    <source>
        <dbReference type="ARBA" id="ARBA00022679"/>
    </source>
</evidence>
<accession>A0A220UP38</accession>
<dbReference type="Pfam" id="PF22673">
    <property type="entry name" value="MCP-like_PDC_1"/>
    <property type="match status" value="1"/>
</dbReference>
<feature type="transmembrane region" description="Helical" evidence="7">
    <location>
        <begin position="20"/>
        <end position="44"/>
    </location>
</feature>
<keyword evidence="4 10" id="KW-0418">Kinase</keyword>
<dbReference type="NCBIfam" id="TIGR00229">
    <property type="entry name" value="sensory_box"/>
    <property type="match status" value="1"/>
</dbReference>
<dbReference type="InterPro" id="IPR013656">
    <property type="entry name" value="PAS_4"/>
</dbReference>
<dbReference type="GO" id="GO:0007234">
    <property type="term" value="P:osmosensory signaling via phosphorelay pathway"/>
    <property type="evidence" value="ECO:0007669"/>
    <property type="project" value="TreeGrafter"/>
</dbReference>
<dbReference type="EMBL" id="CP022358">
    <property type="protein sequence ID" value="ASK69632.1"/>
    <property type="molecule type" value="Genomic_DNA"/>
</dbReference>
<comment type="catalytic activity">
    <reaction evidence="1">
        <text>ATP + protein L-histidine = ADP + protein N-phospho-L-histidine.</text>
        <dbReference type="EC" id="2.7.13.3"/>
    </reaction>
</comment>
<reference evidence="10 11" key="1">
    <citation type="submission" date="2017-07" db="EMBL/GenBank/DDBJ databases">
        <title>Phenotypical and genomic characterization of a clinical isolate of Shewanella bicestrii sp. nov. producing an extended-spectrum beta-lactamase and a new oxacillinase variant.</title>
        <authorList>
            <person name="Jousset A.B."/>
            <person name="Bonnin R.A."/>
            <person name="Girlich D."/>
            <person name="Dabos L."/>
            <person name="Potron A."/>
            <person name="Dortet L."/>
            <person name="Glaser P."/>
            <person name="Naas T."/>
        </authorList>
    </citation>
    <scope>NUCLEOTIDE SEQUENCE [LARGE SCALE GENOMIC DNA]</scope>
    <source>
        <strain evidence="10 11">JAB-1</strain>
    </source>
</reference>
<gene>
    <name evidence="10" type="ORF">CF168_12565</name>
</gene>
<dbReference type="InterPro" id="IPR003594">
    <property type="entry name" value="HATPase_dom"/>
</dbReference>
<dbReference type="GO" id="GO:0030295">
    <property type="term" value="F:protein kinase activator activity"/>
    <property type="evidence" value="ECO:0007669"/>
    <property type="project" value="TreeGrafter"/>
</dbReference>
<evidence type="ECO:0000256" key="5">
    <source>
        <dbReference type="ARBA" id="ARBA00023136"/>
    </source>
</evidence>
<organism evidence="10 11">
    <name type="scientific">Shewanella bicestrii</name>
    <dbReference type="NCBI Taxonomy" id="2018305"/>
    <lineage>
        <taxon>Bacteria</taxon>
        <taxon>Pseudomonadati</taxon>
        <taxon>Pseudomonadota</taxon>
        <taxon>Gammaproteobacteria</taxon>
        <taxon>Alteromonadales</taxon>
        <taxon>Shewanellaceae</taxon>
        <taxon>Shewanella</taxon>
    </lineage>
</organism>
<keyword evidence="6" id="KW-0175">Coiled coil</keyword>
<evidence type="ECO:0000259" key="8">
    <source>
        <dbReference type="PROSITE" id="PS50109"/>
    </source>
</evidence>
<dbReference type="RefSeq" id="WP_089068032.1">
    <property type="nucleotide sequence ID" value="NZ_CP022358.1"/>
</dbReference>
<dbReference type="PANTHER" id="PTHR42878:SF15">
    <property type="entry name" value="BACTERIOPHYTOCHROME"/>
    <property type="match status" value="1"/>
</dbReference>
<dbReference type="Pfam" id="PF02518">
    <property type="entry name" value="HATPase_c"/>
    <property type="match status" value="1"/>
</dbReference>
<keyword evidence="5 7" id="KW-0472">Membrane</keyword>
<evidence type="ECO:0000256" key="7">
    <source>
        <dbReference type="SAM" id="Phobius"/>
    </source>
</evidence>
<dbReference type="InterPro" id="IPR000014">
    <property type="entry name" value="PAS"/>
</dbReference>
<evidence type="ECO:0000256" key="1">
    <source>
        <dbReference type="ARBA" id="ARBA00000085"/>
    </source>
</evidence>
<dbReference type="PROSITE" id="PS50112">
    <property type="entry name" value="PAS"/>
    <property type="match status" value="1"/>
</dbReference>
<dbReference type="CDD" id="cd00130">
    <property type="entry name" value="PAS"/>
    <property type="match status" value="1"/>
</dbReference>
<dbReference type="PROSITE" id="PS50109">
    <property type="entry name" value="HIS_KIN"/>
    <property type="match status" value="1"/>
</dbReference>
<dbReference type="GO" id="GO:0000156">
    <property type="term" value="F:phosphorelay response regulator activity"/>
    <property type="evidence" value="ECO:0007669"/>
    <property type="project" value="TreeGrafter"/>
</dbReference>
<dbReference type="InterPro" id="IPR036890">
    <property type="entry name" value="HATPase_C_sf"/>
</dbReference>
<evidence type="ECO:0000259" key="9">
    <source>
        <dbReference type="PROSITE" id="PS50112"/>
    </source>
</evidence>
<sequence length="872" mass="99892">MDKRPLIEPQAPLTHWQKSLPFKLSLIQLLIASILIFSTAWVILNIQTQQISEQQTLLNQNHGQIIIAKLQEMTSQVENQVNAISQIAMLYRYEPEQLSKSIPVLLSIENQKAIISGGGIWPEPGAFDRQKFRDSLFWSHNIHGELAAINSYNDDSFPSYHTEEWYRPTRYFPVGKIFWSKSYVDPTTHEPMVTASGAMWMDHQFIGAATTDISLEKLNQLLRNTMLDVSGYVIALDHQNQILASPNSDNLPQSSHNSPHALQDFDELAKTETAFSPIASALHLADRSFIEQAVAERVFTQEQMDNLTRLSNDGERQMLSAIVNDNAKNQFLTPRRIASVSLTMDPILKGPSLVSVFLMPHTYWKILVVTPIAPLQDTAKKLIEKVGLSLVLIQMLDLILLFLLQHRLIIAPIMEMVQALKRNDSASIELKAKERHDEVGLLAKSFLSRTQQLEVAMASLDASNLALEQQLLTQQHFQQELNQRKEQLRSLLDFSSIIIYIKDLNGRYTLVNNKYCEVLGIERRKIIGATDFDLFQNSLAQQYQQNDQRVTHSHDALHFEEAIPSLRGEVIYQMSKFDIRDDEDNSMGVGAIGFNVDLKKRQEKEQEKLLQSQLAQLKDEQRKTQLTQQENSQLREQLAAIQAEINQQIQLNLSKQQSQKLMQNFLADVMSQMMQEQDKLLAQICQVRTKEDDSHQAQVVQLMSQQAARLRHISQLFTDQHSEIRPLHLAQFINQLLSLLQPQLLKTQVKVKLECDEQLVVDGNAWQYLQFFYRLINNTLHHAFKEHNQNRTLALTLEKKDGELQMQLQDNGVGISVAHLEQLKQEMQQNQCIGTLTCINLWIKEELHGELKVESELNRGTLIECHWPLAAV</sequence>
<name>A0A220UP38_9GAMM</name>
<dbReference type="CDD" id="cd12913">
    <property type="entry name" value="PDC1_MCP_like"/>
    <property type="match status" value="1"/>
</dbReference>
<feature type="coiled-coil region" evidence="6">
    <location>
        <begin position="600"/>
        <end position="651"/>
    </location>
</feature>
<dbReference type="Gene3D" id="3.30.565.10">
    <property type="entry name" value="Histidine kinase-like ATPase, C-terminal domain"/>
    <property type="match status" value="1"/>
</dbReference>
<dbReference type="InterPro" id="IPR005467">
    <property type="entry name" value="His_kinase_dom"/>
</dbReference>
<dbReference type="SUPFAM" id="SSF55874">
    <property type="entry name" value="ATPase domain of HSP90 chaperone/DNA topoisomerase II/histidine kinase"/>
    <property type="match status" value="1"/>
</dbReference>